<keyword evidence="2" id="KW-1185">Reference proteome</keyword>
<protein>
    <submittedName>
        <fullName evidence="1">Uncharacterized protein</fullName>
    </submittedName>
</protein>
<comment type="caution">
    <text evidence="1">The sequence shown here is derived from an EMBL/GenBank/DDBJ whole genome shotgun (WGS) entry which is preliminary data.</text>
</comment>
<dbReference type="EMBL" id="JBITGY010000002">
    <property type="protein sequence ID" value="MFI6497168.1"/>
    <property type="molecule type" value="Genomic_DNA"/>
</dbReference>
<evidence type="ECO:0000313" key="2">
    <source>
        <dbReference type="Proteomes" id="UP001612741"/>
    </source>
</evidence>
<accession>A0ABW7YMN8</accession>
<reference evidence="1 2" key="1">
    <citation type="submission" date="2024-10" db="EMBL/GenBank/DDBJ databases">
        <title>The Natural Products Discovery Center: Release of the First 8490 Sequenced Strains for Exploring Actinobacteria Biosynthetic Diversity.</title>
        <authorList>
            <person name="Kalkreuter E."/>
            <person name="Kautsar S.A."/>
            <person name="Yang D."/>
            <person name="Bader C.D."/>
            <person name="Teijaro C.N."/>
            <person name="Fluegel L."/>
            <person name="Davis C.M."/>
            <person name="Simpson J.R."/>
            <person name="Lauterbach L."/>
            <person name="Steele A.D."/>
            <person name="Gui C."/>
            <person name="Meng S."/>
            <person name="Li G."/>
            <person name="Viehrig K."/>
            <person name="Ye F."/>
            <person name="Su P."/>
            <person name="Kiefer A.F."/>
            <person name="Nichols A."/>
            <person name="Cepeda A.J."/>
            <person name="Yan W."/>
            <person name="Fan B."/>
            <person name="Jiang Y."/>
            <person name="Adhikari A."/>
            <person name="Zheng C.-J."/>
            <person name="Schuster L."/>
            <person name="Cowan T.M."/>
            <person name="Smanski M.J."/>
            <person name="Chevrette M.G."/>
            <person name="De Carvalho L.P.S."/>
            <person name="Shen B."/>
        </authorList>
    </citation>
    <scope>NUCLEOTIDE SEQUENCE [LARGE SCALE GENOMIC DNA]</scope>
    <source>
        <strain evidence="1 2">NPDC050545</strain>
    </source>
</reference>
<gene>
    <name evidence="1" type="ORF">ACIBG2_07290</name>
</gene>
<evidence type="ECO:0000313" key="1">
    <source>
        <dbReference type="EMBL" id="MFI6497168.1"/>
    </source>
</evidence>
<proteinExistence type="predicted"/>
<dbReference type="Proteomes" id="UP001612741">
    <property type="component" value="Unassembled WGS sequence"/>
</dbReference>
<sequence>MIDQTITWRQAAIYAAEVLEHAGCELNPAMAEAKVSIAAGWTQLAVVLSEIERT</sequence>
<name>A0ABW7YMN8_9ACTN</name>
<organism evidence="1 2">
    <name type="scientific">Nonomuraea typhae</name>
    <dbReference type="NCBI Taxonomy" id="2603600"/>
    <lineage>
        <taxon>Bacteria</taxon>
        <taxon>Bacillati</taxon>
        <taxon>Actinomycetota</taxon>
        <taxon>Actinomycetes</taxon>
        <taxon>Streptosporangiales</taxon>
        <taxon>Streptosporangiaceae</taxon>
        <taxon>Nonomuraea</taxon>
    </lineage>
</organism>
<dbReference type="RefSeq" id="WP_397079828.1">
    <property type="nucleotide sequence ID" value="NZ_JBITGY010000002.1"/>
</dbReference>